<name>A0ABR0ALT9_9CRUS</name>
<evidence type="ECO:0000313" key="3">
    <source>
        <dbReference type="Proteomes" id="UP001234178"/>
    </source>
</evidence>
<comment type="caution">
    <text evidence="2">The sequence shown here is derived from an EMBL/GenBank/DDBJ whole genome shotgun (WGS) entry which is preliminary data.</text>
</comment>
<feature type="region of interest" description="Disordered" evidence="1">
    <location>
        <begin position="32"/>
        <end position="61"/>
    </location>
</feature>
<proteinExistence type="predicted"/>
<evidence type="ECO:0000313" key="2">
    <source>
        <dbReference type="EMBL" id="KAK4026085.1"/>
    </source>
</evidence>
<gene>
    <name evidence="2" type="ORF">OUZ56_015109</name>
</gene>
<organism evidence="2 3">
    <name type="scientific">Daphnia magna</name>
    <dbReference type="NCBI Taxonomy" id="35525"/>
    <lineage>
        <taxon>Eukaryota</taxon>
        <taxon>Metazoa</taxon>
        <taxon>Ecdysozoa</taxon>
        <taxon>Arthropoda</taxon>
        <taxon>Crustacea</taxon>
        <taxon>Branchiopoda</taxon>
        <taxon>Diplostraca</taxon>
        <taxon>Cladocera</taxon>
        <taxon>Anomopoda</taxon>
        <taxon>Daphniidae</taxon>
        <taxon>Daphnia</taxon>
    </lineage>
</organism>
<reference evidence="2 3" key="1">
    <citation type="journal article" date="2023" name="Nucleic Acids Res.">
        <title>The hologenome of Daphnia magna reveals possible DNA methylation and microbiome-mediated evolution of the host genome.</title>
        <authorList>
            <person name="Chaturvedi A."/>
            <person name="Li X."/>
            <person name="Dhandapani V."/>
            <person name="Marshall H."/>
            <person name="Kissane S."/>
            <person name="Cuenca-Cambronero M."/>
            <person name="Asole G."/>
            <person name="Calvet F."/>
            <person name="Ruiz-Romero M."/>
            <person name="Marangio P."/>
            <person name="Guigo R."/>
            <person name="Rago D."/>
            <person name="Mirbahai L."/>
            <person name="Eastwood N."/>
            <person name="Colbourne J.K."/>
            <person name="Zhou J."/>
            <person name="Mallon E."/>
            <person name="Orsini L."/>
        </authorList>
    </citation>
    <scope>NUCLEOTIDE SEQUENCE [LARGE SCALE GENOMIC DNA]</scope>
    <source>
        <strain evidence="2">LRV0_1</strain>
    </source>
</reference>
<protein>
    <submittedName>
        <fullName evidence="2">Uncharacterized protein</fullName>
    </submittedName>
</protein>
<sequence>MGLMVQWLSIGQGCCNSITQYPMLLLATTPSHRSTTQLQVTKKLKPQNTTPQKRRERASTTLPLTLLPVTTPRLQLTTQLPMQPQPTTLRLPSTINRENCVVHQAR</sequence>
<dbReference type="EMBL" id="JAOYFB010000038">
    <property type="protein sequence ID" value="KAK4026085.1"/>
    <property type="molecule type" value="Genomic_DNA"/>
</dbReference>
<feature type="compositionally biased region" description="Polar residues" evidence="1">
    <location>
        <begin position="32"/>
        <end position="51"/>
    </location>
</feature>
<keyword evidence="3" id="KW-1185">Reference proteome</keyword>
<accession>A0ABR0ALT9</accession>
<evidence type="ECO:0000256" key="1">
    <source>
        <dbReference type="SAM" id="MobiDB-lite"/>
    </source>
</evidence>
<dbReference type="Proteomes" id="UP001234178">
    <property type="component" value="Unassembled WGS sequence"/>
</dbReference>